<dbReference type="Proteomes" id="UP001337655">
    <property type="component" value="Unassembled WGS sequence"/>
</dbReference>
<evidence type="ECO:0000256" key="6">
    <source>
        <dbReference type="ARBA" id="ARBA00023277"/>
    </source>
</evidence>
<dbReference type="InterPro" id="IPR037019">
    <property type="entry name" value="Glyco_hydro_7_sf"/>
</dbReference>
<evidence type="ECO:0000256" key="10">
    <source>
        <dbReference type="SAM" id="SignalP"/>
    </source>
</evidence>
<dbReference type="PANTHER" id="PTHR33753">
    <property type="entry name" value="1,4-BETA-D-GLUCAN CELLOBIOHYDROLASE B"/>
    <property type="match status" value="1"/>
</dbReference>
<comment type="caution">
    <text evidence="11">The sequence shown here is derived from an EMBL/GenBank/DDBJ whole genome shotgun (WGS) entry which is preliminary data.</text>
</comment>
<dbReference type="EMBL" id="JAVRRT010000020">
    <property type="protein sequence ID" value="KAK5164345.1"/>
    <property type="molecule type" value="Genomic_DNA"/>
</dbReference>
<dbReference type="CDD" id="cd07999">
    <property type="entry name" value="GH7_CBH_EG"/>
    <property type="match status" value="1"/>
</dbReference>
<dbReference type="EC" id="3.2.1.-" evidence="9"/>
<keyword evidence="5" id="KW-0325">Glycoprotein</keyword>
<feature type="signal peptide" evidence="10">
    <location>
        <begin position="1"/>
        <end position="21"/>
    </location>
</feature>
<keyword evidence="12" id="KW-1185">Reference proteome</keyword>
<organism evidence="11 12">
    <name type="scientific">Saxophila tyrrhenica</name>
    <dbReference type="NCBI Taxonomy" id="1690608"/>
    <lineage>
        <taxon>Eukaryota</taxon>
        <taxon>Fungi</taxon>
        <taxon>Dikarya</taxon>
        <taxon>Ascomycota</taxon>
        <taxon>Pezizomycotina</taxon>
        <taxon>Dothideomycetes</taxon>
        <taxon>Dothideomycetidae</taxon>
        <taxon>Mycosphaerellales</taxon>
        <taxon>Extremaceae</taxon>
        <taxon>Saxophila</taxon>
    </lineage>
</organism>
<gene>
    <name evidence="11" type="ORF">LTR77_010041</name>
</gene>
<keyword evidence="7 9" id="KW-0326">Glycosidase</keyword>
<evidence type="ECO:0000313" key="12">
    <source>
        <dbReference type="Proteomes" id="UP001337655"/>
    </source>
</evidence>
<evidence type="ECO:0000313" key="11">
    <source>
        <dbReference type="EMBL" id="KAK5164345.1"/>
    </source>
</evidence>
<dbReference type="Pfam" id="PF00840">
    <property type="entry name" value="Glyco_hydro_7"/>
    <property type="match status" value="1"/>
</dbReference>
<dbReference type="GO" id="GO:0008810">
    <property type="term" value="F:cellulase activity"/>
    <property type="evidence" value="ECO:0007669"/>
    <property type="project" value="UniProtKB-EC"/>
</dbReference>
<comment type="similarity">
    <text evidence="2 9">Belongs to the glycosyl hydrolase 7 (cellulase C) family.</text>
</comment>
<evidence type="ECO:0000256" key="9">
    <source>
        <dbReference type="RuleBase" id="RU361164"/>
    </source>
</evidence>
<dbReference type="Gene3D" id="2.70.100.10">
    <property type="entry name" value="Glycoside hydrolase, family 7, domain"/>
    <property type="match status" value="1"/>
</dbReference>
<evidence type="ECO:0000256" key="5">
    <source>
        <dbReference type="ARBA" id="ARBA00023180"/>
    </source>
</evidence>
<evidence type="ECO:0000256" key="8">
    <source>
        <dbReference type="ARBA" id="ARBA00023326"/>
    </source>
</evidence>
<keyword evidence="6" id="KW-0119">Carbohydrate metabolism</keyword>
<keyword evidence="10" id="KW-0732">Signal</keyword>
<dbReference type="PRINTS" id="PR00734">
    <property type="entry name" value="GLHYDRLASE7"/>
</dbReference>
<dbReference type="InterPro" id="IPR013320">
    <property type="entry name" value="ConA-like_dom_sf"/>
</dbReference>
<keyword evidence="4 9" id="KW-0136">Cellulose degradation</keyword>
<dbReference type="GeneID" id="89931371"/>
<dbReference type="PANTHER" id="PTHR33753:SF1">
    <property type="entry name" value="ENDO-BETA-1,4-GLUCANASE CELB"/>
    <property type="match status" value="1"/>
</dbReference>
<dbReference type="RefSeq" id="XP_064654638.1">
    <property type="nucleotide sequence ID" value="XM_064807265.1"/>
</dbReference>
<evidence type="ECO:0000256" key="2">
    <source>
        <dbReference type="ARBA" id="ARBA00006044"/>
    </source>
</evidence>
<dbReference type="AlphaFoldDB" id="A0AAV9NZC6"/>
<dbReference type="SUPFAM" id="SSF49899">
    <property type="entry name" value="Concanavalin A-like lectins/glucanases"/>
    <property type="match status" value="1"/>
</dbReference>
<protein>
    <recommendedName>
        <fullName evidence="9">Glucanase</fullName>
        <ecNumber evidence="9">3.2.1.-</ecNumber>
    </recommendedName>
</protein>
<reference evidence="11 12" key="1">
    <citation type="submission" date="2023-08" db="EMBL/GenBank/DDBJ databases">
        <title>Black Yeasts Isolated from many extreme environments.</title>
        <authorList>
            <person name="Coleine C."/>
            <person name="Stajich J.E."/>
            <person name="Selbmann L."/>
        </authorList>
    </citation>
    <scope>NUCLEOTIDE SEQUENCE [LARGE SCALE GENOMIC DNA]</scope>
    <source>
        <strain evidence="11 12">CCFEE 5935</strain>
    </source>
</reference>
<evidence type="ECO:0000256" key="1">
    <source>
        <dbReference type="ARBA" id="ARBA00000966"/>
    </source>
</evidence>
<accession>A0AAV9NZC6</accession>
<dbReference type="InterPro" id="IPR001722">
    <property type="entry name" value="Glyco_hydro_7"/>
</dbReference>
<evidence type="ECO:0000256" key="3">
    <source>
        <dbReference type="ARBA" id="ARBA00022801"/>
    </source>
</evidence>
<proteinExistence type="inferred from homology"/>
<evidence type="ECO:0000256" key="4">
    <source>
        <dbReference type="ARBA" id="ARBA00023001"/>
    </source>
</evidence>
<sequence>MAATLQTLGLAALSLSSLAYAQQAGGGEKHPCLTSQYCTKKDGCTTLQTSVVIDSGSHAIQNIKTGDSCLADGGLDEASCPNVKKCGKNCEIVGISDYASHGVTTSGSSMTLQMYVNGESASPRVYLLDPSGKNYELLKLNGQEFTFDVDMHDLPCGMNGALYFSEMEASGGRSKYNPAGAEYGTGYCDAQCFNTSSFINGVANVNQLGACCNEMDIWEANSVATAYTPHTCTKPGFYECAGDECGPDGICDKNGCGFNPYALGKHNFYGPYDKVNTARPFTVVTQFITNDGTTSGTLQEIRRIYKQGNKIIQNVAVKFQDGTINSLTNPYCSATADGFTERGGLAEMGEALGRGMVLAMSIWNDAGGYMNWLDAGKAGPCAPKEGKPSRIEKNDPGTHVVFSNIKWGDIGSTY</sequence>
<name>A0AAV9NZC6_9PEZI</name>
<keyword evidence="8 9" id="KW-0624">Polysaccharide degradation</keyword>
<feature type="chain" id="PRO_5043395799" description="Glucanase" evidence="10">
    <location>
        <begin position="22"/>
        <end position="414"/>
    </location>
</feature>
<evidence type="ECO:0000256" key="7">
    <source>
        <dbReference type="ARBA" id="ARBA00023295"/>
    </source>
</evidence>
<keyword evidence="3 9" id="KW-0378">Hydrolase</keyword>
<dbReference type="GO" id="GO:0030245">
    <property type="term" value="P:cellulose catabolic process"/>
    <property type="evidence" value="ECO:0007669"/>
    <property type="project" value="UniProtKB-KW"/>
</dbReference>
<comment type="catalytic activity">
    <reaction evidence="1">
        <text>Endohydrolysis of (1-&gt;4)-beta-D-glucosidic linkages in cellulose, lichenin and cereal beta-D-glucans.</text>
        <dbReference type="EC" id="3.2.1.4"/>
    </reaction>
</comment>